<keyword evidence="4 8" id="KW-0812">Transmembrane</keyword>
<dbReference type="PANTHER" id="PTHR30347:SF1">
    <property type="entry name" value="MECHANOSENSITIVE CHANNEL MSCK"/>
    <property type="match status" value="1"/>
</dbReference>
<dbReference type="Gene3D" id="2.30.30.60">
    <property type="match status" value="1"/>
</dbReference>
<keyword evidence="6 8" id="KW-0472">Membrane</keyword>
<dbReference type="OrthoDB" id="9784565at2"/>
<dbReference type="InterPro" id="IPR049278">
    <property type="entry name" value="MS_channel_C"/>
</dbReference>
<feature type="domain" description="Mechanosensitive ion channel MscS" evidence="9">
    <location>
        <begin position="690"/>
        <end position="756"/>
    </location>
</feature>
<feature type="transmembrane region" description="Helical" evidence="8">
    <location>
        <begin position="479"/>
        <end position="500"/>
    </location>
</feature>
<evidence type="ECO:0000256" key="2">
    <source>
        <dbReference type="ARBA" id="ARBA00008017"/>
    </source>
</evidence>
<protein>
    <submittedName>
        <fullName evidence="11">MscS Mechanosensitive ion channel</fullName>
    </submittedName>
</protein>
<comment type="subcellular location">
    <subcellularLocation>
        <location evidence="1">Cell membrane</location>
        <topology evidence="1">Multi-pass membrane protein</topology>
    </subcellularLocation>
</comment>
<sequence precursor="true">MRKSGRYGFLPVVPAFILVLALTTGLQAGEKPDEPSARTGTSATSPEKLPDILAEGASKLQNSITALRQQQEPAKQMLEGLVKEKEELQAWIAALNASMAVNDLTLAKAREALKALIGHEEQTGARLKGLAGEEDALRQKIEEHAAALLSVEALMAELAKTDHPLRKSKELEKIYRAYRQLGQEYDKAAKAHQGIVGKSVENLQSSMTLLAETRTKLEQDYLQKALKGELLKRQTFQHRLLEIGQIALTLAALPGKAYAWLVEMGRSGVLFSFVQENWTNLTGLFLFLVLLSAATVRLKKPALLRLVGWEERLTELGLRVLLTIVSVSLKRLFSLGFVIWLYVAFWSLGILSHKVAWLVWSLAASLVALRIVLNVLHQCLAGEEAGGVLPVPGDLARFFRRHLSFMAIFAVLLHISILPNSEILGFTPEGANSLRSLVQVVLLGWALWLMRPNHFDPFLSVLPVPAFVKNKGFLRALRVAAFLVFAFVVVAGLLGMKFLFEYAAQGAYFTVVVLALAWILGEGAHTILRLTLHPKMGLLARRFPRRDQLFLNSYRFLTRAVRVLLACVALLVALNAWGVPADRLGWAFRWLGWGPSVGPVRLTPVSIGLTALVIFLGFRLSRVLRAFMELKFFPAKDWDSGIKYTVSTSMHYVILVLTALIALNTLGISLTNLALVAGGLGVGIGFGLQNIVSNFLSGLILLFERPVKVGDMLVIDGHWGTVKEIRVRSTIFQTFDRYFLIIPNSELISGKIINWTYGGWGINRLTLKVGVSYSSDPFKVTRILEEICRANPRVLDDPPPQIFFEAYGDSSLNFNIWVYLATPGSRIPATHELNSAIFEVFQAQGVEIPFPQRDLHVRSWSREAAPARPARGDKHSE</sequence>
<evidence type="ECO:0000256" key="3">
    <source>
        <dbReference type="ARBA" id="ARBA00022475"/>
    </source>
</evidence>
<dbReference type="InterPro" id="IPR011066">
    <property type="entry name" value="MscS_channel_C_sf"/>
</dbReference>
<dbReference type="InterPro" id="IPR006685">
    <property type="entry name" value="MscS_channel_2nd"/>
</dbReference>
<dbReference type="InterPro" id="IPR023408">
    <property type="entry name" value="MscS_beta-dom_sf"/>
</dbReference>
<evidence type="ECO:0000259" key="9">
    <source>
        <dbReference type="Pfam" id="PF00924"/>
    </source>
</evidence>
<dbReference type="SUPFAM" id="SSF50182">
    <property type="entry name" value="Sm-like ribonucleoproteins"/>
    <property type="match status" value="1"/>
</dbReference>
<dbReference type="Pfam" id="PF00924">
    <property type="entry name" value="MS_channel_2nd"/>
    <property type="match status" value="1"/>
</dbReference>
<dbReference type="InterPro" id="IPR052702">
    <property type="entry name" value="MscS-like_channel"/>
</dbReference>
<evidence type="ECO:0000313" key="12">
    <source>
        <dbReference type="Proteomes" id="UP000001784"/>
    </source>
</evidence>
<keyword evidence="12" id="KW-1185">Reference proteome</keyword>
<evidence type="ECO:0000256" key="5">
    <source>
        <dbReference type="ARBA" id="ARBA00022989"/>
    </source>
</evidence>
<feature type="transmembrane region" description="Helical" evidence="8">
    <location>
        <begin position="355"/>
        <end position="373"/>
    </location>
</feature>
<feature type="transmembrane region" description="Helical" evidence="8">
    <location>
        <begin position="652"/>
        <end position="676"/>
    </location>
</feature>
<keyword evidence="5 8" id="KW-1133">Transmembrane helix</keyword>
<evidence type="ECO:0000256" key="4">
    <source>
        <dbReference type="ARBA" id="ARBA00022692"/>
    </source>
</evidence>
<dbReference type="SUPFAM" id="SSF82689">
    <property type="entry name" value="Mechanosensitive channel protein MscS (YggB), C-terminal domain"/>
    <property type="match status" value="1"/>
</dbReference>
<dbReference type="RefSeq" id="WP_011698489.1">
    <property type="nucleotide sequence ID" value="NC_008554.1"/>
</dbReference>
<feature type="domain" description="Mechanosensitive ion channel MscS C-terminal" evidence="10">
    <location>
        <begin position="766"/>
        <end position="848"/>
    </location>
</feature>
<dbReference type="PANTHER" id="PTHR30347">
    <property type="entry name" value="POTASSIUM CHANNEL RELATED"/>
    <property type="match status" value="1"/>
</dbReference>
<name>A0LIR7_SYNFM</name>
<dbReference type="EMBL" id="CP000478">
    <property type="protein sequence ID" value="ABK17319.1"/>
    <property type="molecule type" value="Genomic_DNA"/>
</dbReference>
<dbReference type="SUPFAM" id="SSF82861">
    <property type="entry name" value="Mechanosensitive channel protein MscS (YggB), transmembrane region"/>
    <property type="match status" value="1"/>
</dbReference>
<dbReference type="AlphaFoldDB" id="A0LIR7"/>
<feature type="transmembrane region" description="Helical" evidence="8">
    <location>
        <begin position="599"/>
        <end position="618"/>
    </location>
</feature>
<dbReference type="GO" id="GO:0008381">
    <property type="term" value="F:mechanosensitive monoatomic ion channel activity"/>
    <property type="evidence" value="ECO:0007669"/>
    <property type="project" value="UniProtKB-ARBA"/>
</dbReference>
<gene>
    <name evidence="11" type="ordered locus">Sfum_1632</name>
</gene>
<feature type="transmembrane region" description="Helical" evidence="8">
    <location>
        <begin position="560"/>
        <end position="579"/>
    </location>
</feature>
<evidence type="ECO:0000313" key="11">
    <source>
        <dbReference type="EMBL" id="ABK17319.1"/>
    </source>
</evidence>
<evidence type="ECO:0000256" key="1">
    <source>
        <dbReference type="ARBA" id="ARBA00004651"/>
    </source>
</evidence>
<dbReference type="InParanoid" id="A0LIR7"/>
<keyword evidence="3" id="KW-1003">Cell membrane</keyword>
<dbReference type="Pfam" id="PF21082">
    <property type="entry name" value="MS_channel_3rd"/>
    <property type="match status" value="1"/>
</dbReference>
<dbReference type="KEGG" id="sfu:Sfum_1632"/>
<evidence type="ECO:0000256" key="8">
    <source>
        <dbReference type="SAM" id="Phobius"/>
    </source>
</evidence>
<dbReference type="PROSITE" id="PS01246">
    <property type="entry name" value="UPF0003"/>
    <property type="match status" value="1"/>
</dbReference>
<organism evidence="11 12">
    <name type="scientific">Syntrophobacter fumaroxidans (strain DSM 10017 / MPOB)</name>
    <dbReference type="NCBI Taxonomy" id="335543"/>
    <lineage>
        <taxon>Bacteria</taxon>
        <taxon>Pseudomonadati</taxon>
        <taxon>Thermodesulfobacteriota</taxon>
        <taxon>Syntrophobacteria</taxon>
        <taxon>Syntrophobacterales</taxon>
        <taxon>Syntrophobacteraceae</taxon>
        <taxon>Syntrophobacter</taxon>
    </lineage>
</organism>
<dbReference type="HOGENOM" id="CLU_011796_1_0_7"/>
<feature type="transmembrane region" description="Helical" evidence="8">
    <location>
        <begin position="278"/>
        <end position="296"/>
    </location>
</feature>
<dbReference type="GO" id="GO:0005886">
    <property type="term" value="C:plasma membrane"/>
    <property type="evidence" value="ECO:0007669"/>
    <property type="project" value="UniProtKB-SubCell"/>
</dbReference>
<reference evidence="11 12" key="1">
    <citation type="submission" date="2006-10" db="EMBL/GenBank/DDBJ databases">
        <title>Complete sequence of Syntrophobacter fumaroxidans MPOB.</title>
        <authorList>
            <consortium name="US DOE Joint Genome Institute"/>
            <person name="Copeland A."/>
            <person name="Lucas S."/>
            <person name="Lapidus A."/>
            <person name="Barry K."/>
            <person name="Detter J.C."/>
            <person name="Glavina del Rio T."/>
            <person name="Hammon N."/>
            <person name="Israni S."/>
            <person name="Pitluck S."/>
            <person name="Goltsman E.G."/>
            <person name="Martinez M."/>
            <person name="Schmutz J."/>
            <person name="Larimer F."/>
            <person name="Land M."/>
            <person name="Hauser L."/>
            <person name="Kyrpides N."/>
            <person name="Kim E."/>
            <person name="Boone D.R."/>
            <person name="Brockman F."/>
            <person name="Culley D."/>
            <person name="Ferry J."/>
            <person name="Gunsalus R."/>
            <person name="McInerney M.J."/>
            <person name="Morrison M."/>
            <person name="Plugge C."/>
            <person name="Rohlin L."/>
            <person name="Scholten J."/>
            <person name="Sieber J."/>
            <person name="Stams A.J.M."/>
            <person name="Worm P."/>
            <person name="Henstra A.M."/>
            <person name="Richardson P."/>
        </authorList>
    </citation>
    <scope>NUCLEOTIDE SEQUENCE [LARGE SCALE GENOMIC DNA]</scope>
    <source>
        <strain evidence="12">DSM 10017 / MPOB</strain>
    </source>
</reference>
<dbReference type="eggNOG" id="COG3264">
    <property type="taxonomic scope" value="Bacteria"/>
</dbReference>
<dbReference type="InterPro" id="IPR011014">
    <property type="entry name" value="MscS_channel_TM-2"/>
</dbReference>
<dbReference type="Proteomes" id="UP000001784">
    <property type="component" value="Chromosome"/>
</dbReference>
<dbReference type="Gene3D" id="1.10.287.1260">
    <property type="match status" value="1"/>
</dbReference>
<evidence type="ECO:0000259" key="10">
    <source>
        <dbReference type="Pfam" id="PF21082"/>
    </source>
</evidence>
<evidence type="ECO:0000256" key="7">
    <source>
        <dbReference type="SAM" id="MobiDB-lite"/>
    </source>
</evidence>
<proteinExistence type="inferred from homology"/>
<feature type="transmembrane region" description="Helical" evidence="8">
    <location>
        <begin position="682"/>
        <end position="703"/>
    </location>
</feature>
<comment type="similarity">
    <text evidence="2">Belongs to the MscS (TC 1.A.23) family.</text>
</comment>
<accession>A0LIR7</accession>
<feature type="region of interest" description="Disordered" evidence="7">
    <location>
        <begin position="28"/>
        <end position="48"/>
    </location>
</feature>
<dbReference type="InterPro" id="IPR010920">
    <property type="entry name" value="LSM_dom_sf"/>
</dbReference>
<evidence type="ECO:0000256" key="6">
    <source>
        <dbReference type="ARBA" id="ARBA00023136"/>
    </source>
</evidence>
<dbReference type="InterPro" id="IPR006686">
    <property type="entry name" value="MscS_channel_CS"/>
</dbReference>
<feature type="transmembrane region" description="Helical" evidence="8">
    <location>
        <begin position="316"/>
        <end position="343"/>
    </location>
</feature>
<dbReference type="Gene3D" id="3.30.70.100">
    <property type="match status" value="1"/>
</dbReference>
<feature type="transmembrane region" description="Helical" evidence="8">
    <location>
        <begin position="506"/>
        <end position="532"/>
    </location>
</feature>